<keyword evidence="11" id="KW-1185">Reference proteome</keyword>
<name>A0A1I7ZYF8_9BILA</name>
<keyword evidence="8" id="KW-0458">Lysosome</keyword>
<keyword evidence="6" id="KW-0677">Repeat</keyword>
<evidence type="ECO:0000256" key="7">
    <source>
        <dbReference type="ARBA" id="ARBA00022927"/>
    </source>
</evidence>
<dbReference type="GO" id="GO:0015031">
    <property type="term" value="P:protein transport"/>
    <property type="evidence" value="ECO:0007669"/>
    <property type="project" value="UniProtKB-KW"/>
</dbReference>
<evidence type="ECO:0000256" key="3">
    <source>
        <dbReference type="ARBA" id="ARBA00010102"/>
    </source>
</evidence>
<dbReference type="InterPro" id="IPR001680">
    <property type="entry name" value="WD40_rpt"/>
</dbReference>
<dbReference type="SMART" id="SM00320">
    <property type="entry name" value="WD40"/>
    <property type="match status" value="4"/>
</dbReference>
<evidence type="ECO:0000256" key="5">
    <source>
        <dbReference type="ARBA" id="ARBA00022574"/>
    </source>
</evidence>
<dbReference type="PROSITE" id="PS50294">
    <property type="entry name" value="WD_REPEATS_REGION"/>
    <property type="match status" value="1"/>
</dbReference>
<evidence type="ECO:0000256" key="4">
    <source>
        <dbReference type="ARBA" id="ARBA00022448"/>
    </source>
</evidence>
<dbReference type="SUPFAM" id="SSF50978">
    <property type="entry name" value="WD40 repeat-like"/>
    <property type="match status" value="1"/>
</dbReference>
<dbReference type="GO" id="GO:0031080">
    <property type="term" value="C:nuclear pore outer ring"/>
    <property type="evidence" value="ECO:0007669"/>
    <property type="project" value="TreeGrafter"/>
</dbReference>
<evidence type="ECO:0000313" key="12">
    <source>
        <dbReference type="WBParaSite" id="L893_g3117.t1"/>
    </source>
</evidence>
<dbReference type="Gene3D" id="2.130.10.10">
    <property type="entry name" value="YVTN repeat-like/Quinoprotein amine dehydrogenase"/>
    <property type="match status" value="1"/>
</dbReference>
<dbReference type="Pfam" id="PF00400">
    <property type="entry name" value="WD40"/>
    <property type="match status" value="3"/>
</dbReference>
<sequence length="424" mass="48080">MVFRHHTTQALCGDAHRDFITHVAFDIYGRRIATASSDMTVCVWDSSPSGGEWTRTASWKMHFGPVWRVRWAHPEFGQILATCSFDKTVQIHEEIGNQTPSRLARSGIQVGRGEAPCNWVRRCIFRESPTNVTDIQFAPHYMGLMLATGAKNGVIRIYEAPDIMNLAQWDLVAEIDLITEVMVANGLEAPPTLLQRELSQLQVKDYSAAGAQEQSTKDKEKETTREQKDILLIDLRISSICWSTCRFQRTLLAAATDSEEEKANCVLFLEYVEEKKKFYWLKDLTIKELGPVSEIAFAPSSGRIFHQLAVAIVNEVLIYNIHTTEVHEVVEPEKAVTIGNVRRKPTVIQRMDYKAGLIAGVNSKGVFIWRISWNPTGTILSLGCCDGSVYMWKRHQGNVFKQIAYREPGFSTGERKVPKRHPYY</sequence>
<keyword evidence="7" id="KW-0653">Protein transport</keyword>
<keyword evidence="5 10" id="KW-0853">WD repeat</keyword>
<dbReference type="InterPro" id="IPR015943">
    <property type="entry name" value="WD40/YVTN_repeat-like_dom_sf"/>
</dbReference>
<dbReference type="AlphaFoldDB" id="A0A1I7ZYF8"/>
<protein>
    <submittedName>
        <fullName evidence="12">WD_REPEATS_REGION domain-containing protein</fullName>
    </submittedName>
</protein>
<dbReference type="PANTHER" id="PTHR11024">
    <property type="entry name" value="NUCLEAR PORE COMPLEX PROTEIN SEC13 / SEH1 FAMILY MEMBER"/>
    <property type="match status" value="1"/>
</dbReference>
<reference evidence="12" key="1">
    <citation type="submission" date="2016-11" db="UniProtKB">
        <authorList>
            <consortium name="WormBaseParasite"/>
        </authorList>
    </citation>
    <scope>IDENTIFICATION</scope>
</reference>
<dbReference type="InterPro" id="IPR036322">
    <property type="entry name" value="WD40_repeat_dom_sf"/>
</dbReference>
<dbReference type="GO" id="GO:0005764">
    <property type="term" value="C:lysosome"/>
    <property type="evidence" value="ECO:0007669"/>
    <property type="project" value="UniProtKB-SubCell"/>
</dbReference>
<evidence type="ECO:0000256" key="6">
    <source>
        <dbReference type="ARBA" id="ARBA00022737"/>
    </source>
</evidence>
<evidence type="ECO:0000313" key="11">
    <source>
        <dbReference type="Proteomes" id="UP000095287"/>
    </source>
</evidence>
<dbReference type="Proteomes" id="UP000095287">
    <property type="component" value="Unplaced"/>
</dbReference>
<comment type="subcellular location">
    <subcellularLocation>
        <location evidence="2">Lysosome</location>
    </subcellularLocation>
    <subcellularLocation>
        <location evidence="1">Nucleus envelope</location>
    </subcellularLocation>
</comment>
<keyword evidence="9" id="KW-0539">Nucleus</keyword>
<evidence type="ECO:0000256" key="9">
    <source>
        <dbReference type="ARBA" id="ARBA00023242"/>
    </source>
</evidence>
<proteinExistence type="inferred from homology"/>
<dbReference type="WBParaSite" id="L893_g3117.t1">
    <property type="protein sequence ID" value="L893_g3117.t1"/>
    <property type="gene ID" value="L893_g3117"/>
</dbReference>
<dbReference type="GO" id="GO:0005198">
    <property type="term" value="F:structural molecule activity"/>
    <property type="evidence" value="ECO:0007669"/>
    <property type="project" value="InterPro"/>
</dbReference>
<dbReference type="PROSITE" id="PS50082">
    <property type="entry name" value="WD_REPEATS_2"/>
    <property type="match status" value="1"/>
</dbReference>
<keyword evidence="4" id="KW-0813">Transport</keyword>
<comment type="similarity">
    <text evidence="3">Belongs to the WD repeat SEC13 family.</text>
</comment>
<evidence type="ECO:0000256" key="10">
    <source>
        <dbReference type="PROSITE-ProRule" id="PRU00221"/>
    </source>
</evidence>
<feature type="repeat" description="WD" evidence="10">
    <location>
        <begin position="13"/>
        <end position="45"/>
    </location>
</feature>
<evidence type="ECO:0000256" key="8">
    <source>
        <dbReference type="ARBA" id="ARBA00023228"/>
    </source>
</evidence>
<accession>A0A1I7ZYF8</accession>
<dbReference type="GO" id="GO:0035859">
    <property type="term" value="C:Seh1-associated complex"/>
    <property type="evidence" value="ECO:0007669"/>
    <property type="project" value="TreeGrafter"/>
</dbReference>
<evidence type="ECO:0000256" key="1">
    <source>
        <dbReference type="ARBA" id="ARBA00004259"/>
    </source>
</evidence>
<evidence type="ECO:0000256" key="2">
    <source>
        <dbReference type="ARBA" id="ARBA00004371"/>
    </source>
</evidence>
<dbReference type="PANTHER" id="PTHR11024:SF3">
    <property type="entry name" value="NUCLEOPORIN SEH1"/>
    <property type="match status" value="1"/>
</dbReference>
<organism evidence="11 12">
    <name type="scientific">Steinernema glaseri</name>
    <dbReference type="NCBI Taxonomy" id="37863"/>
    <lineage>
        <taxon>Eukaryota</taxon>
        <taxon>Metazoa</taxon>
        <taxon>Ecdysozoa</taxon>
        <taxon>Nematoda</taxon>
        <taxon>Chromadorea</taxon>
        <taxon>Rhabditida</taxon>
        <taxon>Tylenchina</taxon>
        <taxon>Panagrolaimomorpha</taxon>
        <taxon>Strongyloidoidea</taxon>
        <taxon>Steinernematidae</taxon>
        <taxon>Steinernema</taxon>
    </lineage>
</organism>
<dbReference type="GO" id="GO:0034198">
    <property type="term" value="P:cellular response to amino acid starvation"/>
    <property type="evidence" value="ECO:0007669"/>
    <property type="project" value="TreeGrafter"/>
</dbReference>
<dbReference type="GO" id="GO:1904263">
    <property type="term" value="P:positive regulation of TORC1 signaling"/>
    <property type="evidence" value="ECO:0007669"/>
    <property type="project" value="TreeGrafter"/>
</dbReference>
<dbReference type="InterPro" id="IPR037363">
    <property type="entry name" value="Sec13/Seh1_fam"/>
</dbReference>